<dbReference type="Proteomes" id="UP001642360">
    <property type="component" value="Unassembled WGS sequence"/>
</dbReference>
<dbReference type="CDD" id="cd21400">
    <property type="entry name" value="ZBD_UPF1-like"/>
    <property type="match status" value="1"/>
</dbReference>
<dbReference type="PROSITE" id="PS51997">
    <property type="entry name" value="UPF1_CH_RICH"/>
    <property type="match status" value="1"/>
</dbReference>
<comment type="caution">
    <text evidence="1">Lacks conserved residue(s) required for the propagation of feature annotation.</text>
</comment>
<dbReference type="EMBL" id="CAUOFW020006345">
    <property type="protein sequence ID" value="CAK9174342.1"/>
    <property type="molecule type" value="Genomic_DNA"/>
</dbReference>
<organism evidence="4 5">
    <name type="scientific">Ilex paraguariensis</name>
    <name type="common">yerba mate</name>
    <dbReference type="NCBI Taxonomy" id="185542"/>
    <lineage>
        <taxon>Eukaryota</taxon>
        <taxon>Viridiplantae</taxon>
        <taxon>Streptophyta</taxon>
        <taxon>Embryophyta</taxon>
        <taxon>Tracheophyta</taxon>
        <taxon>Spermatophyta</taxon>
        <taxon>Magnoliopsida</taxon>
        <taxon>eudicotyledons</taxon>
        <taxon>Gunneridae</taxon>
        <taxon>Pentapetalae</taxon>
        <taxon>asterids</taxon>
        <taxon>campanulids</taxon>
        <taxon>Aquifoliales</taxon>
        <taxon>Aquifoliaceae</taxon>
        <taxon>Ilex</taxon>
    </lineage>
</organism>
<evidence type="ECO:0000256" key="2">
    <source>
        <dbReference type="SAM" id="MobiDB-lite"/>
    </source>
</evidence>
<accession>A0ABC8U3N1</accession>
<sequence>MDSQASNLYETASQPDTGNDAYTFLEFNTQGEDFDYPEFQELSQPIRSVVWPTPADSVSETPDRHSSGHQSDASPSGKRGSSGGSSSNNQAAVDALAAGMSGLNFEETGDDDGFEFGKGGFTEHACRYCGVTNPACVVRCNVPSCRKWFCNSRGNTSGSHIVNHLVSEITHGVHFLLIDMGLVSTLSCMYLSKVFHFMNENGVL</sequence>
<gene>
    <name evidence="4" type="ORF">ILEXP_LOCUS44090</name>
</gene>
<feature type="compositionally biased region" description="Low complexity" evidence="2">
    <location>
        <begin position="74"/>
        <end position="87"/>
    </location>
</feature>
<feature type="non-terminal residue" evidence="4">
    <location>
        <position position="204"/>
    </location>
</feature>
<evidence type="ECO:0000256" key="1">
    <source>
        <dbReference type="PROSITE-ProRule" id="PRU01341"/>
    </source>
</evidence>
<reference evidence="4 5" key="1">
    <citation type="submission" date="2024-02" db="EMBL/GenBank/DDBJ databases">
        <authorList>
            <person name="Vignale AGUSTIN F."/>
            <person name="Sosa J E."/>
            <person name="Modenutti C."/>
        </authorList>
    </citation>
    <scope>NUCLEOTIDE SEQUENCE [LARGE SCALE GENOMIC DNA]</scope>
</reference>
<dbReference type="AlphaFoldDB" id="A0ABC8U3N1"/>
<name>A0ABC8U3N1_9AQUA</name>
<dbReference type="Pfam" id="PF09416">
    <property type="entry name" value="UPF1_Zn_bind"/>
    <property type="match status" value="1"/>
</dbReference>
<feature type="compositionally biased region" description="Polar residues" evidence="2">
    <location>
        <begin position="1"/>
        <end position="17"/>
    </location>
</feature>
<keyword evidence="5" id="KW-1185">Reference proteome</keyword>
<proteinExistence type="predicted"/>
<feature type="region of interest" description="Disordered" evidence="2">
    <location>
        <begin position="1"/>
        <end position="89"/>
    </location>
</feature>
<feature type="domain" description="Upf1" evidence="3">
    <location>
        <begin position="118"/>
        <end position="204"/>
    </location>
</feature>
<protein>
    <recommendedName>
        <fullName evidence="3">Upf1 domain-containing protein</fullName>
    </recommendedName>
</protein>
<dbReference type="InterPro" id="IPR018999">
    <property type="entry name" value="UPF1_CH/ZBD"/>
</dbReference>
<comment type="caution">
    <text evidence="4">The sequence shown here is derived from an EMBL/GenBank/DDBJ whole genome shotgun (WGS) entry which is preliminary data.</text>
</comment>
<evidence type="ECO:0000259" key="3">
    <source>
        <dbReference type="PROSITE" id="PS51997"/>
    </source>
</evidence>
<evidence type="ECO:0000313" key="4">
    <source>
        <dbReference type="EMBL" id="CAK9174342.1"/>
    </source>
</evidence>
<evidence type="ECO:0000313" key="5">
    <source>
        <dbReference type="Proteomes" id="UP001642360"/>
    </source>
</evidence>